<sequence>MGHASAFLVTPRSSTSPPTTSGNTALFLASTDHGDDDFVAKRIIVKGDVQGGYYRSCVLNEAGRFRRLVGTMSPPDDTDTAEIYVEGNSKMVEGFVRWCKRSKVGMSQVVGVEEVRDEEPTGLYDDFYCKTH</sequence>
<evidence type="ECO:0000313" key="6">
    <source>
        <dbReference type="Proteomes" id="UP001153069"/>
    </source>
</evidence>
<feature type="compositionally biased region" description="Low complexity" evidence="3">
    <location>
        <begin position="10"/>
        <end position="21"/>
    </location>
</feature>
<proteinExistence type="inferred from homology"/>
<dbReference type="AlphaFoldDB" id="A0A9N8DYX7"/>
<evidence type="ECO:0000256" key="3">
    <source>
        <dbReference type="SAM" id="MobiDB-lite"/>
    </source>
</evidence>
<dbReference type="InterPro" id="IPR036046">
    <property type="entry name" value="Acylphosphatase-like_dom_sf"/>
</dbReference>
<accession>A0A9N8DYX7</accession>
<evidence type="ECO:0000256" key="2">
    <source>
        <dbReference type="RuleBase" id="RU004168"/>
    </source>
</evidence>
<dbReference type="EMBL" id="CAICTM010000351">
    <property type="protein sequence ID" value="CAB9508579.1"/>
    <property type="molecule type" value="Genomic_DNA"/>
</dbReference>
<feature type="domain" description="Acylphosphatase-like" evidence="4">
    <location>
        <begin position="40"/>
        <end position="131"/>
    </location>
</feature>
<feature type="region of interest" description="Disordered" evidence="3">
    <location>
        <begin position="1"/>
        <end position="21"/>
    </location>
</feature>
<dbReference type="Pfam" id="PF00708">
    <property type="entry name" value="Acylphosphatase"/>
    <property type="match status" value="1"/>
</dbReference>
<gene>
    <name evidence="5" type="ORF">SEMRO_352_G124340.1</name>
</gene>
<dbReference type="Proteomes" id="UP001153069">
    <property type="component" value="Unassembled WGS sequence"/>
</dbReference>
<evidence type="ECO:0000313" key="5">
    <source>
        <dbReference type="EMBL" id="CAB9508579.1"/>
    </source>
</evidence>
<protein>
    <recommendedName>
        <fullName evidence="4">Acylphosphatase-like domain-containing protein</fullName>
    </recommendedName>
</protein>
<keyword evidence="6" id="KW-1185">Reference proteome</keyword>
<comment type="similarity">
    <text evidence="2">Belongs to the acylphosphatase family.</text>
</comment>
<comment type="caution">
    <text evidence="5">The sequence shown here is derived from an EMBL/GenBank/DDBJ whole genome shotgun (WGS) entry which is preliminary data.</text>
</comment>
<dbReference type="SUPFAM" id="SSF54975">
    <property type="entry name" value="Acylphosphatase/BLUF domain-like"/>
    <property type="match status" value="1"/>
</dbReference>
<comment type="caution">
    <text evidence="1">Lacks conserved residue(s) required for the propagation of feature annotation.</text>
</comment>
<reference evidence="5" key="1">
    <citation type="submission" date="2020-06" db="EMBL/GenBank/DDBJ databases">
        <authorList>
            <consortium name="Plant Systems Biology data submission"/>
        </authorList>
    </citation>
    <scope>NUCLEOTIDE SEQUENCE</scope>
    <source>
        <strain evidence="5">D6</strain>
    </source>
</reference>
<evidence type="ECO:0000256" key="1">
    <source>
        <dbReference type="PROSITE-ProRule" id="PRU00520"/>
    </source>
</evidence>
<organism evidence="5 6">
    <name type="scientific">Seminavis robusta</name>
    <dbReference type="NCBI Taxonomy" id="568900"/>
    <lineage>
        <taxon>Eukaryota</taxon>
        <taxon>Sar</taxon>
        <taxon>Stramenopiles</taxon>
        <taxon>Ochrophyta</taxon>
        <taxon>Bacillariophyta</taxon>
        <taxon>Bacillariophyceae</taxon>
        <taxon>Bacillariophycidae</taxon>
        <taxon>Naviculales</taxon>
        <taxon>Naviculaceae</taxon>
        <taxon>Seminavis</taxon>
    </lineage>
</organism>
<dbReference type="Gene3D" id="3.30.70.100">
    <property type="match status" value="1"/>
</dbReference>
<dbReference type="PROSITE" id="PS51160">
    <property type="entry name" value="ACYLPHOSPHATASE_3"/>
    <property type="match status" value="1"/>
</dbReference>
<name>A0A9N8DYX7_9STRA</name>
<dbReference type="InterPro" id="IPR001792">
    <property type="entry name" value="Acylphosphatase-like_dom"/>
</dbReference>
<dbReference type="OrthoDB" id="39743at2759"/>
<evidence type="ECO:0000259" key="4">
    <source>
        <dbReference type="PROSITE" id="PS51160"/>
    </source>
</evidence>